<dbReference type="AlphaFoldDB" id="A0A1C1CC63"/>
<dbReference type="PANTHER" id="PTHR31268:SF32">
    <property type="entry name" value="GALACTINOL--SUCROSE GALACTOSYLTRANSFERASE 2-RELATED"/>
    <property type="match status" value="1"/>
</dbReference>
<evidence type="ECO:0000256" key="1">
    <source>
        <dbReference type="ARBA" id="ARBA00001255"/>
    </source>
</evidence>
<dbReference type="Gene3D" id="3.20.20.70">
    <property type="entry name" value="Aldolase class I"/>
    <property type="match status" value="1"/>
</dbReference>
<comment type="catalytic activity">
    <reaction evidence="4">
        <text>alpha-D-galactosyl-(1-&gt;3)-1D-myo-inositol + sucrose = raffinose + myo-inositol</text>
        <dbReference type="Rhea" id="RHEA:20161"/>
        <dbReference type="ChEBI" id="CHEBI:16634"/>
        <dbReference type="ChEBI" id="CHEBI:17268"/>
        <dbReference type="ChEBI" id="CHEBI:17505"/>
        <dbReference type="ChEBI" id="CHEBI:17992"/>
        <dbReference type="EC" id="2.4.1.82"/>
    </reaction>
</comment>
<dbReference type="Proteomes" id="UP000094526">
    <property type="component" value="Unassembled WGS sequence"/>
</dbReference>
<sequence>MSLSNSLSPSPLPPVDDTPSKPTQIKFYRPAQMALFAKLATYPPLAQVTVVSPTRDKRVAAPDRSTDFLHENDVWTDPPLFITLTRPQFNFTVVLESSRSLPERPWEVSIWYDHGSYAGTKSPWQALDLKLEHTTPAVLYDDTQADNYRYTFSGDLESPFVSFGRTYKGRRVPFTVRFRVDPNAEWSWVYHNFGIKDGELILQPPIDPNFLGASPVEVEEGWTLRKTPSDAPEARLYTIESAHPIPTPAAGNATAESFVLGRVTQVCRWLALVRIWEPWFAPRHGENRLHLSEPAILLSFLRSDGLHVVLLAVNGIDEALTEFTSTHDGAIVVRARNDTGRDRKYKILAASAWKFEIANAAVMYEMRKLVRQSKAYHQALEQLERLPRSIRSESLDSDTVLVNHEKHPTNDPALTPQWLGSWYDSLAYCTWNSLGQDLNAQKIMAGLDSLAQHKIYISTLIIDDNWQSLDGTQGETNQFQRGWTDFEANPLGFPEGLKAAVDKIRETHPKIRDIAVWHALMGYWGCVSADGKIAQTYKTQEVTFREGTPMAGRKLVVHPDDIHRMYDDFYRFLSNAGVTGVKTDVQFALDLLNDTPDRRSFTNTYQSAWTQAHLRHLSGKAISCMSMLPQILFHSFLPTTTPRILLRNSDDFFPNVPTSHAWHIFVNAHNALFTQHLNILPDWDMFQSSHPYSGFHAAARCVSGGPIYITDTPGEHDVGLIQQMTALSPRGQTVILRPSCVGKTMGVYDKYDEKGVLKIGAYDGKSDVGSSFLGVFNIAESETSFILPITKFPGVNAPASSTGNTEVSKDNWIVRSHISKRITPPIHPADPIKPDNLLQCTLPIRGYDVWTALPVHTFRLPASDSDLGVAVLGLLGQFTGAAAIVEANFNLEEVASEGVSPRLKIHVQLKAFGLLGIWLSDVQSRQRKVEDMMVIIQGRAVPQHVVGFETEHCPAESGVLVIDVGKAWEEMELEPGWSNEVGVDVFLH</sequence>
<evidence type="ECO:0000256" key="5">
    <source>
        <dbReference type="SAM" id="MobiDB-lite"/>
    </source>
</evidence>
<dbReference type="InterPro" id="IPR013785">
    <property type="entry name" value="Aldolase_TIM"/>
</dbReference>
<gene>
    <name evidence="6" type="ORF">CLCR_00368</name>
</gene>
<evidence type="ECO:0000313" key="7">
    <source>
        <dbReference type="Proteomes" id="UP000094526"/>
    </source>
</evidence>
<dbReference type="GO" id="GO:0004557">
    <property type="term" value="F:alpha-galactosidase activity"/>
    <property type="evidence" value="ECO:0007669"/>
    <property type="project" value="UniProtKB-EC"/>
</dbReference>
<dbReference type="InterPro" id="IPR008811">
    <property type="entry name" value="Glycosyl_hydrolases_36"/>
</dbReference>
<evidence type="ECO:0000313" key="6">
    <source>
        <dbReference type="EMBL" id="OCT46068.1"/>
    </source>
</evidence>
<dbReference type="PANTHER" id="PTHR31268">
    <property type="match status" value="1"/>
</dbReference>
<name>A0A1C1CC63_9EURO</name>
<dbReference type="Pfam" id="PF05691">
    <property type="entry name" value="Raffinose_syn"/>
    <property type="match status" value="1"/>
</dbReference>
<accession>A0A1C1CC63</accession>
<comment type="similarity">
    <text evidence="2">Belongs to the glycosyl hydrolases 36 family.</text>
</comment>
<organism evidence="6 7">
    <name type="scientific">Cladophialophora carrionii</name>
    <dbReference type="NCBI Taxonomy" id="86049"/>
    <lineage>
        <taxon>Eukaryota</taxon>
        <taxon>Fungi</taxon>
        <taxon>Dikarya</taxon>
        <taxon>Ascomycota</taxon>
        <taxon>Pezizomycotina</taxon>
        <taxon>Eurotiomycetes</taxon>
        <taxon>Chaetothyriomycetidae</taxon>
        <taxon>Chaetothyriales</taxon>
        <taxon>Herpotrichiellaceae</taxon>
        <taxon>Cladophialophora</taxon>
    </lineage>
</organism>
<dbReference type="SUPFAM" id="SSF51445">
    <property type="entry name" value="(Trans)glycosidases"/>
    <property type="match status" value="1"/>
</dbReference>
<keyword evidence="3" id="KW-0119">Carbohydrate metabolism</keyword>
<dbReference type="InterPro" id="IPR017853">
    <property type="entry name" value="GH"/>
</dbReference>
<comment type="catalytic activity">
    <reaction evidence="1">
        <text>Hydrolysis of terminal, non-reducing alpha-D-galactose residues in alpha-D-galactosides, including galactose oligosaccharides, galactomannans and galactolipids.</text>
        <dbReference type="EC" id="3.2.1.22"/>
    </reaction>
</comment>
<evidence type="ECO:0000256" key="4">
    <source>
        <dbReference type="ARBA" id="ARBA00049426"/>
    </source>
</evidence>
<dbReference type="EMBL" id="LGRB01000017">
    <property type="protein sequence ID" value="OCT46068.1"/>
    <property type="molecule type" value="Genomic_DNA"/>
</dbReference>
<dbReference type="GO" id="GO:0047274">
    <property type="term" value="F:galactinol-sucrose galactosyltransferase activity"/>
    <property type="evidence" value="ECO:0007669"/>
    <property type="project" value="UniProtKB-EC"/>
</dbReference>
<dbReference type="VEuPathDB" id="FungiDB:G647_10354"/>
<comment type="caution">
    <text evidence="6">The sequence shown here is derived from an EMBL/GenBank/DDBJ whole genome shotgun (WGS) entry which is preliminary data.</text>
</comment>
<evidence type="ECO:0000256" key="3">
    <source>
        <dbReference type="ARBA" id="ARBA00023277"/>
    </source>
</evidence>
<feature type="region of interest" description="Disordered" evidence="5">
    <location>
        <begin position="1"/>
        <end position="23"/>
    </location>
</feature>
<protein>
    <submittedName>
        <fullName evidence="6">Raffinose synthase or seed imbibition protein Sip1 family protein</fullName>
    </submittedName>
</protein>
<keyword evidence="7" id="KW-1185">Reference proteome</keyword>
<reference evidence="7" key="1">
    <citation type="submission" date="2015-07" db="EMBL/GenBank/DDBJ databases">
        <authorList>
            <person name="Teixeira M.M."/>
            <person name="Souza R.C."/>
            <person name="Almeida L.G."/>
            <person name="Vicente V.A."/>
            <person name="de Hoog S."/>
            <person name="Bocca A.L."/>
            <person name="de Almeida S.R."/>
            <person name="Vasconcelos A.T."/>
            <person name="Felipe M.S."/>
        </authorList>
    </citation>
    <scope>NUCLEOTIDE SEQUENCE [LARGE SCALE GENOMIC DNA]</scope>
    <source>
        <strain evidence="7">KSF</strain>
    </source>
</reference>
<dbReference type="eggNOG" id="ENOG502QPVE">
    <property type="taxonomic scope" value="Eukaryota"/>
</dbReference>
<dbReference type="VEuPathDB" id="FungiDB:CLCR_00368"/>
<dbReference type="OrthoDB" id="4664297at2759"/>
<evidence type="ECO:0000256" key="2">
    <source>
        <dbReference type="ARBA" id="ARBA00007240"/>
    </source>
</evidence>
<dbReference type="STRING" id="86049.A0A1C1CC63"/>
<proteinExistence type="inferred from homology"/>